<dbReference type="GO" id="GO:0005789">
    <property type="term" value="C:endoplasmic reticulum membrane"/>
    <property type="evidence" value="ECO:0007669"/>
    <property type="project" value="TreeGrafter"/>
</dbReference>
<dbReference type="PANTHER" id="PTHR10414:SF71">
    <property type="entry name" value="FI05338P"/>
    <property type="match status" value="1"/>
</dbReference>
<feature type="transmembrane region" description="Helical" evidence="7">
    <location>
        <begin position="276"/>
        <end position="298"/>
    </location>
</feature>
<keyword evidence="7" id="KW-1133">Transmembrane helix</keyword>
<reference evidence="8" key="1">
    <citation type="submission" date="2021-03" db="EMBL/GenBank/DDBJ databases">
        <authorList>
            <person name="Bekaert M."/>
        </authorList>
    </citation>
    <scope>NUCLEOTIDE SEQUENCE</scope>
</reference>
<evidence type="ECO:0000256" key="1">
    <source>
        <dbReference type="ARBA" id="ARBA00004370"/>
    </source>
</evidence>
<evidence type="ECO:0000256" key="7">
    <source>
        <dbReference type="SAM" id="Phobius"/>
    </source>
</evidence>
<dbReference type="FunFam" id="1.20.120.1760:FF:000016">
    <property type="entry name" value="ethanolaminephosphotransferase 1"/>
    <property type="match status" value="1"/>
</dbReference>
<dbReference type="InterPro" id="IPR000462">
    <property type="entry name" value="CDP-OH_P_trans"/>
</dbReference>
<organism evidence="8 9">
    <name type="scientific">Mytilus edulis</name>
    <name type="common">Blue mussel</name>
    <dbReference type="NCBI Taxonomy" id="6550"/>
    <lineage>
        <taxon>Eukaryota</taxon>
        <taxon>Metazoa</taxon>
        <taxon>Spiralia</taxon>
        <taxon>Lophotrochozoa</taxon>
        <taxon>Mollusca</taxon>
        <taxon>Bivalvia</taxon>
        <taxon>Autobranchia</taxon>
        <taxon>Pteriomorphia</taxon>
        <taxon>Mytilida</taxon>
        <taxon>Mytiloidea</taxon>
        <taxon>Mytilidae</taxon>
        <taxon>Mytilinae</taxon>
        <taxon>Mytilus</taxon>
    </lineage>
</organism>
<proteinExistence type="inferred from homology"/>
<gene>
    <name evidence="8" type="ORF">MEDL_32959</name>
</gene>
<feature type="transmembrane region" description="Helical" evidence="7">
    <location>
        <begin position="207"/>
        <end position="226"/>
    </location>
</feature>
<evidence type="ECO:0000256" key="6">
    <source>
        <dbReference type="SAM" id="Coils"/>
    </source>
</evidence>
<feature type="coiled-coil region" evidence="6">
    <location>
        <begin position="7"/>
        <end position="34"/>
    </location>
</feature>
<name>A0A8S3SSD8_MYTED</name>
<accession>A0A8S3SSD8</accession>
<keyword evidence="6" id="KW-0175">Coiled coil</keyword>
<evidence type="ECO:0000256" key="3">
    <source>
        <dbReference type="ARBA" id="ARBA00022679"/>
    </source>
</evidence>
<evidence type="ECO:0000256" key="5">
    <source>
        <dbReference type="RuleBase" id="RU003750"/>
    </source>
</evidence>
<dbReference type="Proteomes" id="UP000683360">
    <property type="component" value="Unassembled WGS sequence"/>
</dbReference>
<evidence type="ECO:0000256" key="4">
    <source>
        <dbReference type="ARBA" id="ARBA00023136"/>
    </source>
</evidence>
<feature type="transmembrane region" description="Helical" evidence="7">
    <location>
        <begin position="238"/>
        <end position="256"/>
    </location>
</feature>
<sequence>MKTESKLREKIEREKKERTQLEQWRQEKDKTIENYFERIGELESDKQSDTTMAKFTYLSDEVLNGFDNYKYSSIDTSPISKYVTHPFWNWVVEFYPRWIAPNLLTLTGFLQLVANFFLLTYYDCNFYAASRDHPESPPVPNWVWLVCGLNMFISHTLDGTDGKQARRTKTSSPLGELFDHGLDSWVTLFMPVAMYSVYGRGEGGVDVFRVFLITIGVQFCFMISHWEKYITGVLFLPWGYDLSQLGLTFIYLLTFLGGHDMWKFKVPIVDMQMSNVFEIVCYVGFLGLTMPFTFWNIYESYKNKTGKMLGLWEAMRPVIATISLFSLMIVWAKFSSCDIIELYPRLFYLTTGTVFSNITCRLIIAQMSNTRCEVFHWMLVPLCCIVALVILIAPGNIEIYILWCYALIVISAHVHFGFGVVREMCDHFKINALTIKHAD</sequence>
<dbReference type="PROSITE" id="PS00379">
    <property type="entry name" value="CDP_ALCOHOL_P_TRANSF"/>
    <property type="match status" value="1"/>
</dbReference>
<keyword evidence="4 7" id="KW-0472">Membrane</keyword>
<keyword evidence="7" id="KW-0812">Transmembrane</keyword>
<dbReference type="GO" id="GO:0004307">
    <property type="term" value="F:ethanolaminephosphotransferase activity"/>
    <property type="evidence" value="ECO:0007669"/>
    <property type="project" value="UniProtKB-EC"/>
</dbReference>
<dbReference type="InterPro" id="IPR043130">
    <property type="entry name" value="CDP-OH_PTrfase_TM_dom"/>
</dbReference>
<dbReference type="AlphaFoldDB" id="A0A8S3SSD8"/>
<protein>
    <submittedName>
        <fullName evidence="8">EPT1</fullName>
        <ecNumber evidence="8">2.7.8.1</ecNumber>
    </submittedName>
</protein>
<keyword evidence="3 5" id="KW-0808">Transferase</keyword>
<dbReference type="PANTHER" id="PTHR10414">
    <property type="entry name" value="ETHANOLAMINEPHOSPHOTRANSFERASE"/>
    <property type="match status" value="1"/>
</dbReference>
<evidence type="ECO:0000313" key="9">
    <source>
        <dbReference type="Proteomes" id="UP000683360"/>
    </source>
</evidence>
<dbReference type="InterPro" id="IPR014472">
    <property type="entry name" value="CHOPT"/>
</dbReference>
<feature type="transmembrane region" description="Helical" evidence="7">
    <location>
        <begin position="346"/>
        <end position="364"/>
    </location>
</feature>
<feature type="transmembrane region" description="Helical" evidence="7">
    <location>
        <begin position="400"/>
        <end position="421"/>
    </location>
</feature>
<comment type="similarity">
    <text evidence="2 5">Belongs to the CDP-alcohol phosphatidyltransferase class-I family.</text>
</comment>
<comment type="caution">
    <text evidence="8">The sequence shown here is derived from an EMBL/GenBank/DDBJ whole genome shotgun (WGS) entry which is preliminary data.</text>
</comment>
<dbReference type="GO" id="GO:0006646">
    <property type="term" value="P:phosphatidylethanolamine biosynthetic process"/>
    <property type="evidence" value="ECO:0007669"/>
    <property type="project" value="TreeGrafter"/>
</dbReference>
<dbReference type="Pfam" id="PF01066">
    <property type="entry name" value="CDP-OH_P_transf"/>
    <property type="match status" value="1"/>
</dbReference>
<feature type="transmembrane region" description="Helical" evidence="7">
    <location>
        <begin position="103"/>
        <end position="122"/>
    </location>
</feature>
<evidence type="ECO:0000313" key="8">
    <source>
        <dbReference type="EMBL" id="CAG2219447.1"/>
    </source>
</evidence>
<feature type="transmembrane region" description="Helical" evidence="7">
    <location>
        <begin position="318"/>
        <end position="334"/>
    </location>
</feature>
<dbReference type="EC" id="2.7.8.1" evidence="8"/>
<dbReference type="InterPro" id="IPR048254">
    <property type="entry name" value="CDP_ALCOHOL_P_TRANSF_CS"/>
</dbReference>
<dbReference type="EMBL" id="CAJPWZ010001630">
    <property type="protein sequence ID" value="CAG2219447.1"/>
    <property type="molecule type" value="Genomic_DNA"/>
</dbReference>
<dbReference type="Gene3D" id="1.20.120.1760">
    <property type="match status" value="1"/>
</dbReference>
<comment type="subcellular location">
    <subcellularLocation>
        <location evidence="1">Membrane</location>
    </subcellularLocation>
</comment>
<evidence type="ECO:0000256" key="2">
    <source>
        <dbReference type="ARBA" id="ARBA00010441"/>
    </source>
</evidence>
<feature type="transmembrane region" description="Helical" evidence="7">
    <location>
        <begin position="376"/>
        <end position="394"/>
    </location>
</feature>
<dbReference type="GO" id="GO:0005794">
    <property type="term" value="C:Golgi apparatus"/>
    <property type="evidence" value="ECO:0007669"/>
    <property type="project" value="TreeGrafter"/>
</dbReference>
<keyword evidence="9" id="KW-1185">Reference proteome</keyword>
<dbReference type="PIRSF" id="PIRSF015665">
    <property type="entry name" value="CHOPT"/>
    <property type="match status" value="1"/>
</dbReference>
<dbReference type="OrthoDB" id="196717at2759"/>